<dbReference type="Proteomes" id="UP000031166">
    <property type="component" value="Unassembled WGS sequence"/>
</dbReference>
<accession>A0A0B4DW01</accession>
<reference evidence="1 2" key="1">
    <citation type="submission" date="2014-12" db="EMBL/GenBank/DDBJ databases">
        <title>Genome sequencing of Brevundimonas nasdae TPW30.</title>
        <authorList>
            <person name="Tan P.W."/>
            <person name="Chan K.-G."/>
        </authorList>
    </citation>
    <scope>NUCLEOTIDE SEQUENCE [LARGE SCALE GENOMIC DNA]</scope>
    <source>
        <strain evidence="1 2">TPW30</strain>
    </source>
</reference>
<gene>
    <name evidence="1" type="ORF">RM53_08425</name>
</gene>
<dbReference type="GO" id="GO:0009295">
    <property type="term" value="C:nucleoid"/>
    <property type="evidence" value="ECO:0007669"/>
    <property type="project" value="InterPro"/>
</dbReference>
<dbReference type="EMBL" id="JWSY01000011">
    <property type="protein sequence ID" value="KIC58423.1"/>
    <property type="molecule type" value="Genomic_DNA"/>
</dbReference>
<protein>
    <recommendedName>
        <fullName evidence="3">Nucleoid-associated protein</fullName>
    </recommendedName>
</protein>
<sequence>MGFFNEQELAELRINRMILHVVSKSKDDFLPQPELELDGVDHLDFFQARLFDAALDSVHQFRDVSDTKTTIEQISSGAVSFERGAQQLTRRFDDVHPQTATAGAFFIFELIVDDPEVRLYGMMKYDYRQAVELYESSGRNALRQIVQAFVQEKGAIQKSAIVRTVKGIAEAALSARDRMGNAPDLTDYFEAFLGVKRERNNAQLSQDLRGAMRSIVEELRDHLPDRDVPAALRAAKESLQGREAVDETAVREAILVAAGRPEHEEVRAAIDRAVAKQMKAKKLGGVAFKPDPAVFRTAARRRIRTMEGVTVEFPGDQEEKTVRRHLLPDGGATITIQTGEKLVEDGTVPDKAR</sequence>
<proteinExistence type="predicted"/>
<evidence type="ECO:0000313" key="2">
    <source>
        <dbReference type="Proteomes" id="UP000031166"/>
    </source>
</evidence>
<organism evidence="1 2">
    <name type="scientific">Brevundimonas nasdae</name>
    <dbReference type="NCBI Taxonomy" id="172043"/>
    <lineage>
        <taxon>Bacteria</taxon>
        <taxon>Pseudomonadati</taxon>
        <taxon>Pseudomonadota</taxon>
        <taxon>Alphaproteobacteria</taxon>
        <taxon>Caulobacterales</taxon>
        <taxon>Caulobacteraceae</taxon>
        <taxon>Brevundimonas</taxon>
    </lineage>
</organism>
<comment type="caution">
    <text evidence="1">The sequence shown here is derived from an EMBL/GenBank/DDBJ whole genome shotgun (WGS) entry which is preliminary data.</text>
</comment>
<name>A0A0B4DW01_9CAUL</name>
<dbReference type="RefSeq" id="WP_039245888.1">
    <property type="nucleotide sequence ID" value="NZ_JWSY01000011.1"/>
</dbReference>
<evidence type="ECO:0000313" key="1">
    <source>
        <dbReference type="EMBL" id="KIC58423.1"/>
    </source>
</evidence>
<dbReference type="AlphaFoldDB" id="A0A0B4DW01"/>
<evidence type="ECO:0008006" key="3">
    <source>
        <dbReference type="Google" id="ProtNLM"/>
    </source>
</evidence>